<organism evidence="1 2">
    <name type="scientific">Shewanella sairae</name>
    <dbReference type="NCBI Taxonomy" id="190310"/>
    <lineage>
        <taxon>Bacteria</taxon>
        <taxon>Pseudomonadati</taxon>
        <taxon>Pseudomonadota</taxon>
        <taxon>Gammaproteobacteria</taxon>
        <taxon>Alteromonadales</taxon>
        <taxon>Shewanellaceae</taxon>
        <taxon>Shewanella</taxon>
    </lineage>
</organism>
<name>A0ABQ4PS86_9GAMM</name>
<dbReference type="EMBL" id="BPEY01000197">
    <property type="protein sequence ID" value="GIU52542.1"/>
    <property type="molecule type" value="Genomic_DNA"/>
</dbReference>
<accession>A0ABQ4PS86</accession>
<gene>
    <name evidence="1" type="ORF">TUM4438_45530</name>
</gene>
<sequence>MLYGHGTIQDTVSKFKSLSLLLRCCLTGRGEIVLNNSDSENKPFKSPLTEWILKNKQDKKKQRAELGYIHGQLRIERQRKRELLDEADK</sequence>
<protein>
    <submittedName>
        <fullName evidence="1">Uncharacterized protein</fullName>
    </submittedName>
</protein>
<reference evidence="1" key="1">
    <citation type="submission" date="2021-05" db="EMBL/GenBank/DDBJ databases">
        <title>Molecular characterization for Shewanella algae harboring chromosomal blaOXA-55-like strains isolated from clinical and environment sample.</title>
        <authorList>
            <person name="Ohama Y."/>
            <person name="Aoki K."/>
            <person name="Harada S."/>
            <person name="Moriya K."/>
            <person name="Ishii Y."/>
            <person name="Tateda K."/>
        </authorList>
    </citation>
    <scope>NUCLEOTIDE SEQUENCE</scope>
    <source>
        <strain evidence="1">JCM 11563</strain>
    </source>
</reference>
<evidence type="ECO:0000313" key="2">
    <source>
        <dbReference type="Proteomes" id="UP000887104"/>
    </source>
</evidence>
<proteinExistence type="predicted"/>
<dbReference type="Proteomes" id="UP000887104">
    <property type="component" value="Unassembled WGS sequence"/>
</dbReference>
<keyword evidence="2" id="KW-1185">Reference proteome</keyword>
<comment type="caution">
    <text evidence="1">The sequence shown here is derived from an EMBL/GenBank/DDBJ whole genome shotgun (WGS) entry which is preliminary data.</text>
</comment>
<evidence type="ECO:0000313" key="1">
    <source>
        <dbReference type="EMBL" id="GIU52542.1"/>
    </source>
</evidence>